<dbReference type="GO" id="GO:0045505">
    <property type="term" value="F:dynein intermediate chain binding"/>
    <property type="evidence" value="ECO:0007669"/>
    <property type="project" value="InterPro"/>
</dbReference>
<accession>A0A1X7VWL3</accession>
<dbReference type="InterPro" id="IPR041658">
    <property type="entry name" value="AAA_lid_11"/>
</dbReference>
<dbReference type="PANTHER" id="PTHR46961:SF19">
    <property type="entry name" value="DYNEIN HEAVY CHAIN 5, AXONEMAL"/>
    <property type="match status" value="1"/>
</dbReference>
<evidence type="ECO:0000313" key="2">
    <source>
        <dbReference type="EnsemblMetazoa" id="Aqu2.1.44256_001"/>
    </source>
</evidence>
<dbReference type="InterPro" id="IPR042219">
    <property type="entry name" value="AAA_lid_11_sf"/>
</dbReference>
<proteinExistence type="predicted"/>
<dbReference type="EnsemblMetazoa" id="Aqu2.1.44256_001">
    <property type="protein sequence ID" value="Aqu2.1.44256_001"/>
    <property type="gene ID" value="Aqu2.1.44256"/>
</dbReference>
<dbReference type="InParanoid" id="A0A1X7VWL3"/>
<evidence type="ECO:0000259" key="1">
    <source>
        <dbReference type="Pfam" id="PF18198"/>
    </source>
</evidence>
<dbReference type="STRING" id="400682.A0A1X7VWL3"/>
<dbReference type="GO" id="GO:0051959">
    <property type="term" value="F:dynein light intermediate chain binding"/>
    <property type="evidence" value="ECO:0007669"/>
    <property type="project" value="InterPro"/>
</dbReference>
<feature type="domain" description="Dynein heavy chain AAA lid" evidence="1">
    <location>
        <begin position="16"/>
        <end position="61"/>
    </location>
</feature>
<reference evidence="2" key="1">
    <citation type="submission" date="2017-05" db="UniProtKB">
        <authorList>
            <consortium name="EnsemblMetazoa"/>
        </authorList>
    </citation>
    <scope>IDENTIFICATION</scope>
</reference>
<dbReference type="AlphaFoldDB" id="A0A1X7VWL3"/>
<name>A0A1X7VWL3_AMPQE</name>
<dbReference type="PANTHER" id="PTHR46961">
    <property type="entry name" value="DYNEIN HEAVY CHAIN 1, AXONEMAL-LIKE PROTEIN"/>
    <property type="match status" value="1"/>
</dbReference>
<dbReference type="eggNOG" id="KOG3595">
    <property type="taxonomic scope" value="Eukaryota"/>
</dbReference>
<dbReference type="GO" id="GO:0007018">
    <property type="term" value="P:microtubule-based movement"/>
    <property type="evidence" value="ECO:0007669"/>
    <property type="project" value="InterPro"/>
</dbReference>
<dbReference type="GO" id="GO:0030286">
    <property type="term" value="C:dynein complex"/>
    <property type="evidence" value="ECO:0007669"/>
    <property type="project" value="InterPro"/>
</dbReference>
<organism evidence="2">
    <name type="scientific">Amphimedon queenslandica</name>
    <name type="common">Sponge</name>
    <dbReference type="NCBI Taxonomy" id="400682"/>
    <lineage>
        <taxon>Eukaryota</taxon>
        <taxon>Metazoa</taxon>
        <taxon>Porifera</taxon>
        <taxon>Demospongiae</taxon>
        <taxon>Heteroscleromorpha</taxon>
        <taxon>Haplosclerida</taxon>
        <taxon>Niphatidae</taxon>
        <taxon>Amphimedon</taxon>
    </lineage>
</organism>
<dbReference type="Pfam" id="PF18198">
    <property type="entry name" value="AAA_lid_11"/>
    <property type="match status" value="1"/>
</dbReference>
<sequence length="61" mass="7301">MKFSEEQLDISNLPQWKPLLYTIAFLYTTVQERRKYGPLGWNIHVPYEFNQGDFNASTQYI</sequence>
<protein>
    <recommendedName>
        <fullName evidence="1">Dynein heavy chain AAA lid domain-containing protein</fullName>
    </recommendedName>
</protein>
<dbReference type="Gene3D" id="1.10.8.720">
    <property type="entry name" value="Region D6 of dynein motor"/>
    <property type="match status" value="1"/>
</dbReference>
<dbReference type="InterPro" id="IPR026983">
    <property type="entry name" value="DHC"/>
</dbReference>